<dbReference type="SUPFAM" id="SSF51735">
    <property type="entry name" value="NAD(P)-binding Rossmann-fold domains"/>
    <property type="match status" value="1"/>
</dbReference>
<gene>
    <name evidence="2" type="ORF">VZC37_22500</name>
</gene>
<dbReference type="InterPro" id="IPR002347">
    <property type="entry name" value="SDR_fam"/>
</dbReference>
<dbReference type="RefSeq" id="WP_330435974.1">
    <property type="nucleotide sequence ID" value="NZ_JAZDUF010000008.1"/>
</dbReference>
<dbReference type="PRINTS" id="PR00081">
    <property type="entry name" value="GDHRDH"/>
</dbReference>
<dbReference type="PANTHER" id="PTHR42760">
    <property type="entry name" value="SHORT-CHAIN DEHYDROGENASES/REDUCTASES FAMILY MEMBER"/>
    <property type="match status" value="1"/>
</dbReference>
<dbReference type="Pfam" id="PF13561">
    <property type="entry name" value="adh_short_C2"/>
    <property type="match status" value="1"/>
</dbReference>
<name>A0ABU7MJ34_9ACTN</name>
<reference evidence="2 3" key="1">
    <citation type="submission" date="2024-01" db="EMBL/GenBank/DDBJ databases">
        <title>Draft genome sequence of Gordonia sp. LSe1-13.</title>
        <authorList>
            <person name="Suphannarot A."/>
            <person name="Mingma R."/>
        </authorList>
    </citation>
    <scope>NUCLEOTIDE SEQUENCE [LARGE SCALE GENOMIC DNA]</scope>
    <source>
        <strain evidence="2 3">LSe1-13</strain>
    </source>
</reference>
<dbReference type="EMBL" id="JAZDUF010000008">
    <property type="protein sequence ID" value="MEE3853125.1"/>
    <property type="molecule type" value="Genomic_DNA"/>
</dbReference>
<evidence type="ECO:0000313" key="2">
    <source>
        <dbReference type="EMBL" id="MEE3853125.1"/>
    </source>
</evidence>
<organism evidence="2 3">
    <name type="scientific">Gordonia sesuvii</name>
    <dbReference type="NCBI Taxonomy" id="3116777"/>
    <lineage>
        <taxon>Bacteria</taxon>
        <taxon>Bacillati</taxon>
        <taxon>Actinomycetota</taxon>
        <taxon>Actinomycetes</taxon>
        <taxon>Mycobacteriales</taxon>
        <taxon>Gordoniaceae</taxon>
        <taxon>Gordonia</taxon>
    </lineage>
</organism>
<dbReference type="NCBIfam" id="NF005559">
    <property type="entry name" value="PRK07231.1"/>
    <property type="match status" value="1"/>
</dbReference>
<comment type="caution">
    <text evidence="2">The sequence shown here is derived from an EMBL/GenBank/DDBJ whole genome shotgun (WGS) entry which is preliminary data.</text>
</comment>
<sequence length="263" mass="28125">MGLLTDKKAIVTGGANGIGEQAVRLFREHGASVVIADMNADRGKQLADELGAKAEFVQVDLAEPDQIGPMIEQAVAFLGGLDILVNNAGYGIYGRTHMIDPADWHRIVDVNLNALFHTCRHAVPHLMKQGGSIINTASVSGTRADYGFNAYAAAKGGVINYTRSLALDYALDEIRVNCISPGLIETQLTSPLRGHPDAFQSYMDNIPMSRVGAPKEIANVMLFLASDLASYVTGQEIAVDGGVTAWNGQPRFSKHFGDTVIKG</sequence>
<evidence type="ECO:0000313" key="3">
    <source>
        <dbReference type="Proteomes" id="UP001347146"/>
    </source>
</evidence>
<keyword evidence="3" id="KW-1185">Reference proteome</keyword>
<dbReference type="Gene3D" id="3.40.50.720">
    <property type="entry name" value="NAD(P)-binding Rossmann-like Domain"/>
    <property type="match status" value="1"/>
</dbReference>
<dbReference type="PRINTS" id="PR00080">
    <property type="entry name" value="SDRFAMILY"/>
</dbReference>
<accession>A0ABU7MJ34</accession>
<dbReference type="InterPro" id="IPR036291">
    <property type="entry name" value="NAD(P)-bd_dom_sf"/>
</dbReference>
<comment type="similarity">
    <text evidence="1">Belongs to the short-chain dehydrogenases/reductases (SDR) family.</text>
</comment>
<dbReference type="InterPro" id="IPR020904">
    <property type="entry name" value="Sc_DH/Rdtase_CS"/>
</dbReference>
<evidence type="ECO:0000256" key="1">
    <source>
        <dbReference type="ARBA" id="ARBA00006484"/>
    </source>
</evidence>
<dbReference type="CDD" id="cd05233">
    <property type="entry name" value="SDR_c"/>
    <property type="match status" value="1"/>
</dbReference>
<dbReference type="PROSITE" id="PS00061">
    <property type="entry name" value="ADH_SHORT"/>
    <property type="match status" value="1"/>
</dbReference>
<protein>
    <submittedName>
        <fullName evidence="2">SDR family NAD(P)-dependent oxidoreductase</fullName>
    </submittedName>
</protein>
<proteinExistence type="inferred from homology"/>
<dbReference type="Proteomes" id="UP001347146">
    <property type="component" value="Unassembled WGS sequence"/>
</dbReference>